<evidence type="ECO:0000256" key="2">
    <source>
        <dbReference type="ARBA" id="ARBA00046233"/>
    </source>
</evidence>
<evidence type="ECO:0000313" key="5">
    <source>
        <dbReference type="Proteomes" id="UP000789390"/>
    </source>
</evidence>
<protein>
    <recommendedName>
        <fullName evidence="3">PIH1 N-terminal domain-containing protein</fullName>
    </recommendedName>
</protein>
<dbReference type="PANTHER" id="PTHR22997:SF0">
    <property type="entry name" value="PIH1 DOMAIN-CONTAINING PROTEIN 1"/>
    <property type="match status" value="1"/>
</dbReference>
<dbReference type="PANTHER" id="PTHR22997">
    <property type="entry name" value="PIH1 DOMAIN-CONTAINING PROTEIN 1"/>
    <property type="match status" value="1"/>
</dbReference>
<dbReference type="InterPro" id="IPR050734">
    <property type="entry name" value="PIH1/Kintoun_subfamily"/>
</dbReference>
<dbReference type="GO" id="GO:0005737">
    <property type="term" value="C:cytoplasm"/>
    <property type="evidence" value="ECO:0007669"/>
    <property type="project" value="TreeGrafter"/>
</dbReference>
<name>A0A8J2RBC7_9CRUS</name>
<dbReference type="AlphaFoldDB" id="A0A8J2RBC7"/>
<dbReference type="OrthoDB" id="5135119at2759"/>
<keyword evidence="5" id="KW-1185">Reference proteome</keyword>
<organism evidence="4 5">
    <name type="scientific">Daphnia galeata</name>
    <dbReference type="NCBI Taxonomy" id="27404"/>
    <lineage>
        <taxon>Eukaryota</taxon>
        <taxon>Metazoa</taxon>
        <taxon>Ecdysozoa</taxon>
        <taxon>Arthropoda</taxon>
        <taxon>Crustacea</taxon>
        <taxon>Branchiopoda</taxon>
        <taxon>Diplostraca</taxon>
        <taxon>Cladocera</taxon>
        <taxon>Anomopoda</taxon>
        <taxon>Daphniidae</taxon>
        <taxon>Daphnia</taxon>
    </lineage>
</organism>
<proteinExistence type="inferred from homology"/>
<accession>A0A8J2RBC7</accession>
<comment type="caution">
    <text evidence="4">The sequence shown here is derived from an EMBL/GenBank/DDBJ whole genome shotgun (WGS) entry which is preliminary data.</text>
</comment>
<reference evidence="4" key="1">
    <citation type="submission" date="2021-11" db="EMBL/GenBank/DDBJ databases">
        <authorList>
            <person name="Schell T."/>
        </authorList>
    </citation>
    <scope>NUCLEOTIDE SEQUENCE</scope>
    <source>
        <strain evidence="4">M5</strain>
    </source>
</reference>
<sequence length="318" mass="35707">MNLNPTSPMRLEIDESIIHSQLKFNNEDEEFQQLFNAAIAERGNKPVDVLPYKAVKPKPGFCVKTKNVITSQKIFVNICHTTIIPAPVDVTEAELTRILESDEPSTFRIPMSLGEGHEEVDKSSQPCVAYDVAINSAFFTKVDNSLLFQTFLITIAMEGLEDKYKMELDKNGWNILKNRRCFGSIQTHRIEQRHEKPYVQEVPKKSQFKGNKCPKLIEEVDHVAVKTNTTEQLKNATPSYSLVATRDGTKIVLARIPIWQCEIGNISLSVISDDCVCVKGGEGQNIINVNLPHPVDALKSKAIFNKSTKILTILLPLM</sequence>
<evidence type="ECO:0000259" key="3">
    <source>
        <dbReference type="Pfam" id="PF08190"/>
    </source>
</evidence>
<dbReference type="Proteomes" id="UP000789390">
    <property type="component" value="Unassembled WGS sequence"/>
</dbReference>
<gene>
    <name evidence="4" type="ORF">DGAL_LOCUS1655</name>
</gene>
<comment type="similarity">
    <text evidence="1">Belongs to the PIH1 family.</text>
</comment>
<dbReference type="GO" id="GO:0006364">
    <property type="term" value="P:rRNA processing"/>
    <property type="evidence" value="ECO:0007669"/>
    <property type="project" value="TreeGrafter"/>
</dbReference>
<dbReference type="GO" id="GO:0097255">
    <property type="term" value="C:R2TP complex"/>
    <property type="evidence" value="ECO:0007669"/>
    <property type="project" value="TreeGrafter"/>
</dbReference>
<dbReference type="GO" id="GO:1990904">
    <property type="term" value="C:ribonucleoprotein complex"/>
    <property type="evidence" value="ECO:0007669"/>
    <property type="project" value="TreeGrafter"/>
</dbReference>
<evidence type="ECO:0000256" key="1">
    <source>
        <dbReference type="ARBA" id="ARBA00008511"/>
    </source>
</evidence>
<evidence type="ECO:0000313" key="4">
    <source>
        <dbReference type="EMBL" id="CAH0099516.1"/>
    </source>
</evidence>
<dbReference type="EMBL" id="CAKKLH010000020">
    <property type="protein sequence ID" value="CAH0099516.1"/>
    <property type="molecule type" value="Genomic_DNA"/>
</dbReference>
<feature type="domain" description="PIH1 N-terminal" evidence="3">
    <location>
        <begin position="52"/>
        <end position="195"/>
    </location>
</feature>
<dbReference type="GO" id="GO:0000492">
    <property type="term" value="P:box C/D snoRNP assembly"/>
    <property type="evidence" value="ECO:0007669"/>
    <property type="project" value="TreeGrafter"/>
</dbReference>
<comment type="function">
    <text evidence="2">Involved in the assembly of C/D box small nucleolar ribonucleoprotein (snoRNP) particles. Recruits the SWI/SNF complex to the core promoter of rRNA genes and enhances pre-rRNA transcription. Mediates interaction of TELO2 with the R2TP complex which is necessary for the stability of MTOR and SMG1. Positively regulates the assembly and activity of the mTORC1 complex.</text>
</comment>
<dbReference type="InterPro" id="IPR012981">
    <property type="entry name" value="PIH1_N"/>
</dbReference>
<dbReference type="Pfam" id="PF08190">
    <property type="entry name" value="PIH1"/>
    <property type="match status" value="1"/>
</dbReference>